<dbReference type="PANTHER" id="PTHR43180">
    <property type="entry name" value="3-OXOACYL-(ACYL-CARRIER-PROTEIN) REDUCTASE (AFU_ORTHOLOGUE AFUA_6G11210)"/>
    <property type="match status" value="1"/>
</dbReference>
<dbReference type="SUPFAM" id="SSF51735">
    <property type="entry name" value="NAD(P)-binding Rossmann-fold domains"/>
    <property type="match status" value="1"/>
</dbReference>
<gene>
    <name evidence="4" type="ORF">B0J12DRAFT_305747</name>
</gene>
<evidence type="ECO:0000313" key="5">
    <source>
        <dbReference type="Proteomes" id="UP000774617"/>
    </source>
</evidence>
<organism evidence="4 5">
    <name type="scientific">Macrophomina phaseolina</name>
    <dbReference type="NCBI Taxonomy" id="35725"/>
    <lineage>
        <taxon>Eukaryota</taxon>
        <taxon>Fungi</taxon>
        <taxon>Dikarya</taxon>
        <taxon>Ascomycota</taxon>
        <taxon>Pezizomycotina</taxon>
        <taxon>Dothideomycetes</taxon>
        <taxon>Dothideomycetes incertae sedis</taxon>
        <taxon>Botryosphaeriales</taxon>
        <taxon>Botryosphaeriaceae</taxon>
        <taxon>Macrophomina</taxon>
    </lineage>
</organism>
<dbReference type="Pfam" id="PF00106">
    <property type="entry name" value="adh_short"/>
    <property type="match status" value="1"/>
</dbReference>
<dbReference type="PANTHER" id="PTHR43180:SF11">
    <property type="entry name" value="NAD(P)-BINDING PROTEIN"/>
    <property type="match status" value="1"/>
</dbReference>
<dbReference type="InterPro" id="IPR002347">
    <property type="entry name" value="SDR_fam"/>
</dbReference>
<evidence type="ECO:0000313" key="4">
    <source>
        <dbReference type="EMBL" id="KAH7032384.1"/>
    </source>
</evidence>
<dbReference type="Gene3D" id="3.40.50.720">
    <property type="entry name" value="NAD(P)-binding Rossmann-like Domain"/>
    <property type="match status" value="1"/>
</dbReference>
<reference evidence="4 5" key="1">
    <citation type="journal article" date="2021" name="Nat. Commun.">
        <title>Genetic determinants of endophytism in the Arabidopsis root mycobiome.</title>
        <authorList>
            <person name="Mesny F."/>
            <person name="Miyauchi S."/>
            <person name="Thiergart T."/>
            <person name="Pickel B."/>
            <person name="Atanasova L."/>
            <person name="Karlsson M."/>
            <person name="Huettel B."/>
            <person name="Barry K.W."/>
            <person name="Haridas S."/>
            <person name="Chen C."/>
            <person name="Bauer D."/>
            <person name="Andreopoulos W."/>
            <person name="Pangilinan J."/>
            <person name="LaButti K."/>
            <person name="Riley R."/>
            <person name="Lipzen A."/>
            <person name="Clum A."/>
            <person name="Drula E."/>
            <person name="Henrissat B."/>
            <person name="Kohler A."/>
            <person name="Grigoriev I.V."/>
            <person name="Martin F.M."/>
            <person name="Hacquard S."/>
        </authorList>
    </citation>
    <scope>NUCLEOTIDE SEQUENCE [LARGE SCALE GENOMIC DNA]</scope>
    <source>
        <strain evidence="4 5">MPI-SDFR-AT-0080</strain>
    </source>
</reference>
<keyword evidence="5" id="KW-1185">Reference proteome</keyword>
<feature type="compositionally biased region" description="Basic and acidic residues" evidence="3">
    <location>
        <begin position="313"/>
        <end position="328"/>
    </location>
</feature>
<accession>A0ABQ8FXD2</accession>
<evidence type="ECO:0000256" key="1">
    <source>
        <dbReference type="ARBA" id="ARBA00006484"/>
    </source>
</evidence>
<sequence>MMLRVLLRPPPAAFQSSLGFLAAYCVDKMSEIEINDHDFQSLKDKVILITGGSSGIGLKTAFLAAQQGAKVVVGDINPLTADVEGRNIVYVPLNVTSWPSQSEYFRKAYELHGRIDHVFANAAVAPDENFLDEKFDEDGQLKQPNYRTMDVGQKGVIDTVFLALHYMKKQPTGGSIVITSSVAGIVSFPVPDYSVAKHAVFGLMRSIDYNMARTYPKIRCNAVAPSWTESGLVPPALAELGAVVQPPEAVARVVALLMADGARRGQTVYIHDGKAAEVGAALYDAVVKNCPAVPGPECIGVFDKMKSWVAFEEEQRRKGEQTKERVDEQQEGVRTG</sequence>
<keyword evidence="2" id="KW-0560">Oxidoreductase</keyword>
<evidence type="ECO:0000256" key="2">
    <source>
        <dbReference type="ARBA" id="ARBA00023002"/>
    </source>
</evidence>
<dbReference type="EMBL" id="JAGTJR010000040">
    <property type="protein sequence ID" value="KAH7032384.1"/>
    <property type="molecule type" value="Genomic_DNA"/>
</dbReference>
<proteinExistence type="inferred from homology"/>
<comment type="caution">
    <text evidence="4">The sequence shown here is derived from an EMBL/GenBank/DDBJ whole genome shotgun (WGS) entry which is preliminary data.</text>
</comment>
<name>A0ABQ8FXD2_9PEZI</name>
<feature type="region of interest" description="Disordered" evidence="3">
    <location>
        <begin position="313"/>
        <end position="336"/>
    </location>
</feature>
<comment type="similarity">
    <text evidence="1">Belongs to the short-chain dehydrogenases/reductases (SDR) family.</text>
</comment>
<dbReference type="PRINTS" id="PR00081">
    <property type="entry name" value="GDHRDH"/>
</dbReference>
<evidence type="ECO:0000256" key="3">
    <source>
        <dbReference type="SAM" id="MobiDB-lite"/>
    </source>
</evidence>
<dbReference type="Proteomes" id="UP000774617">
    <property type="component" value="Unassembled WGS sequence"/>
</dbReference>
<dbReference type="InterPro" id="IPR036291">
    <property type="entry name" value="NAD(P)-bd_dom_sf"/>
</dbReference>
<protein>
    <submittedName>
        <fullName evidence="4">Oxidoreductase,short chain dehydrogenase</fullName>
    </submittedName>
</protein>